<proteinExistence type="inferred from homology"/>
<evidence type="ECO:0000256" key="1">
    <source>
        <dbReference type="ARBA" id="ARBA00005006"/>
    </source>
</evidence>
<evidence type="ECO:0000256" key="6">
    <source>
        <dbReference type="ARBA" id="ARBA00022741"/>
    </source>
</evidence>
<dbReference type="Gene3D" id="3.30.590.50">
    <property type="match status" value="2"/>
</dbReference>
<dbReference type="GO" id="GO:0005524">
    <property type="term" value="F:ATP binding"/>
    <property type="evidence" value="ECO:0007669"/>
    <property type="project" value="UniProtKB-UniRule"/>
</dbReference>
<comment type="pathway">
    <text evidence="1 10">Sulfur metabolism; glutathione biosynthesis; glutathione from L-cysteine and L-glutamate: step 1/2.</text>
</comment>
<dbReference type="Gene3D" id="1.10.8.960">
    <property type="match status" value="1"/>
</dbReference>
<dbReference type="InterPro" id="IPR004308">
    <property type="entry name" value="GCS"/>
</dbReference>
<dbReference type="InterPro" id="IPR014746">
    <property type="entry name" value="Gln_synth/guanido_kin_cat_dom"/>
</dbReference>
<evidence type="ECO:0000256" key="3">
    <source>
        <dbReference type="ARBA" id="ARBA00012220"/>
    </source>
</evidence>
<organism evidence="12 13">
    <name type="scientific">Wickerhamiella sorbophila</name>
    <dbReference type="NCBI Taxonomy" id="45607"/>
    <lineage>
        <taxon>Eukaryota</taxon>
        <taxon>Fungi</taxon>
        <taxon>Dikarya</taxon>
        <taxon>Ascomycota</taxon>
        <taxon>Saccharomycotina</taxon>
        <taxon>Dipodascomycetes</taxon>
        <taxon>Dipodascales</taxon>
        <taxon>Trichomonascaceae</taxon>
        <taxon>Wickerhamiella</taxon>
    </lineage>
</organism>
<evidence type="ECO:0000256" key="9">
    <source>
        <dbReference type="ARBA" id="ARBA00032122"/>
    </source>
</evidence>
<evidence type="ECO:0000256" key="4">
    <source>
        <dbReference type="ARBA" id="ARBA00022598"/>
    </source>
</evidence>
<dbReference type="EC" id="6.3.2.2" evidence="3 10"/>
<dbReference type="FunFam" id="3.30.590.50:FF:000002">
    <property type="entry name" value="Glutamate--cysteine ligase catalytic subunit"/>
    <property type="match status" value="1"/>
</dbReference>
<evidence type="ECO:0000256" key="2">
    <source>
        <dbReference type="ARBA" id="ARBA00008100"/>
    </source>
</evidence>
<dbReference type="GO" id="GO:0004357">
    <property type="term" value="F:glutamate-cysteine ligase activity"/>
    <property type="evidence" value="ECO:0007669"/>
    <property type="project" value="UniProtKB-UniRule"/>
</dbReference>
<keyword evidence="5 10" id="KW-0317">Glutathione biosynthesis</keyword>
<dbReference type="STRING" id="45607.A0A2T0FPI8"/>
<feature type="region of interest" description="Disordered" evidence="11">
    <location>
        <begin position="318"/>
        <end position="337"/>
    </location>
</feature>
<keyword evidence="13" id="KW-1185">Reference proteome</keyword>
<dbReference type="Proteomes" id="UP000238350">
    <property type="component" value="Unassembled WGS sequence"/>
</dbReference>
<dbReference type="GeneID" id="36518272"/>
<evidence type="ECO:0000313" key="13">
    <source>
        <dbReference type="Proteomes" id="UP000238350"/>
    </source>
</evidence>
<evidence type="ECO:0000256" key="10">
    <source>
        <dbReference type="RuleBase" id="RU367135"/>
    </source>
</evidence>
<dbReference type="RefSeq" id="XP_024666849.1">
    <property type="nucleotide sequence ID" value="XM_024811081.1"/>
</dbReference>
<comment type="similarity">
    <text evidence="2 10">Belongs to the glutamate--cysteine ligase type 3 family.</text>
</comment>
<dbReference type="OrthoDB" id="7939818at2759"/>
<keyword evidence="7 10" id="KW-0067">ATP-binding</keyword>
<sequence length="629" mass="72223">MGLLSVGTPLPWTEVAKHVEHVREHGVEQLIATYNKYKDRKGDCLKWGDEVEYMVVKLDQTRNEAKLTLRQDEILDALIEAKKRGELKKLNVSFHQEYGRYMLEATPDAPYTGEFSDLVKVEKNMEVRRETARKYMQDQEYPLTITVYPLMGVGKFAEPYEPPSGNTARSFFLPDNIINTHARFPTLTANIRSRRGSKVAINVPLYKDKDTPWPFHDPTIPWDRDVYPEDANAREYAAKDNHIYMDAMGFGMGCCCVQLTFQATDIQEATYLYDQLNPLAPIMLALSAAAPIYRGYLSDQDVRWNVISAAVDDRTPAERGLAEPDYKNPTTNDNSSPVIPKSRYHSTDSYLDNNEILLKNQEFYNDLPLVINKKVEKRIAEAGLPPMLVKHFSHLYIRDPLVIFEELLDQDDSVSTDHFENIQSTNWQTLRFKPPPNDDIGWRVEFRSMDAQITDFENAAFSVFIVLVTRVILSYQLTNYLPMSLIDANMEFAHKRDAVRTEKFWIRTNVMTQTPESDPGIKQLTLNEIINGSPEFIGFVPLVRQYLATMNADMGILCELDDYLTLVSKRASGELQSAASWIREFVDKHPDYKHDSVISEKINYDLLDTIEKITQGEWSLAPNMLPKKK</sequence>
<name>A0A2T0FPI8_9ASCO</name>
<feature type="compositionally biased region" description="Polar residues" evidence="11">
    <location>
        <begin position="328"/>
        <end position="337"/>
    </location>
</feature>
<evidence type="ECO:0000256" key="8">
    <source>
        <dbReference type="ARBA" id="ARBA00030585"/>
    </source>
</evidence>
<keyword evidence="4 10" id="KW-0436">Ligase</keyword>
<evidence type="ECO:0000256" key="5">
    <source>
        <dbReference type="ARBA" id="ARBA00022684"/>
    </source>
</evidence>
<protein>
    <recommendedName>
        <fullName evidence="3 10">Glutamate--cysteine ligase</fullName>
        <ecNumber evidence="3 10">6.3.2.2</ecNumber>
    </recommendedName>
    <alternativeName>
        <fullName evidence="9 10">Gamma-ECS</fullName>
    </alternativeName>
    <alternativeName>
        <fullName evidence="8 10">Gamma-glutamylcysteine synthetase</fullName>
    </alternativeName>
</protein>
<accession>A0A2T0FPI8</accession>
<keyword evidence="6 10" id="KW-0547">Nucleotide-binding</keyword>
<dbReference type="Pfam" id="PF03074">
    <property type="entry name" value="GCS"/>
    <property type="match status" value="1"/>
</dbReference>
<reference evidence="12 13" key="1">
    <citation type="submission" date="2017-04" db="EMBL/GenBank/DDBJ databases">
        <title>Genome sequencing of [Candida] sorbophila.</title>
        <authorList>
            <person name="Ahn J.O."/>
        </authorList>
    </citation>
    <scope>NUCLEOTIDE SEQUENCE [LARGE SCALE GENOMIC DNA]</scope>
    <source>
        <strain evidence="12 13">DS02</strain>
    </source>
</reference>
<evidence type="ECO:0000313" key="12">
    <source>
        <dbReference type="EMBL" id="PRT56904.1"/>
    </source>
</evidence>
<dbReference type="PANTHER" id="PTHR11164:SF0">
    <property type="entry name" value="GLUTAMATE--CYSTEINE LIGASE CATALYTIC SUBUNIT"/>
    <property type="match status" value="1"/>
</dbReference>
<dbReference type="UniPathway" id="UPA00142">
    <property type="reaction ID" value="UER00209"/>
</dbReference>
<comment type="catalytic activity">
    <reaction evidence="10">
        <text>L-cysteine + L-glutamate + ATP = gamma-L-glutamyl-L-cysteine + ADP + phosphate + H(+)</text>
        <dbReference type="Rhea" id="RHEA:13285"/>
        <dbReference type="ChEBI" id="CHEBI:15378"/>
        <dbReference type="ChEBI" id="CHEBI:29985"/>
        <dbReference type="ChEBI" id="CHEBI:30616"/>
        <dbReference type="ChEBI" id="CHEBI:35235"/>
        <dbReference type="ChEBI" id="CHEBI:43474"/>
        <dbReference type="ChEBI" id="CHEBI:58173"/>
        <dbReference type="ChEBI" id="CHEBI:456216"/>
        <dbReference type="EC" id="6.3.2.2"/>
    </reaction>
</comment>
<evidence type="ECO:0000256" key="11">
    <source>
        <dbReference type="SAM" id="MobiDB-lite"/>
    </source>
</evidence>
<dbReference type="PANTHER" id="PTHR11164">
    <property type="entry name" value="GLUTAMATE CYSTEINE LIGASE"/>
    <property type="match status" value="1"/>
</dbReference>
<gene>
    <name evidence="12" type="ORF">B9G98_04524</name>
</gene>
<dbReference type="SUPFAM" id="SSF55931">
    <property type="entry name" value="Glutamine synthetase/guanido kinase"/>
    <property type="match status" value="1"/>
</dbReference>
<dbReference type="GO" id="GO:0006750">
    <property type="term" value="P:glutathione biosynthetic process"/>
    <property type="evidence" value="ECO:0007669"/>
    <property type="project" value="UniProtKB-UniRule"/>
</dbReference>
<dbReference type="EMBL" id="NDIQ01000022">
    <property type="protein sequence ID" value="PRT56904.1"/>
    <property type="molecule type" value="Genomic_DNA"/>
</dbReference>
<dbReference type="AlphaFoldDB" id="A0A2T0FPI8"/>
<evidence type="ECO:0000256" key="7">
    <source>
        <dbReference type="ARBA" id="ARBA00022840"/>
    </source>
</evidence>
<comment type="caution">
    <text evidence="12">The sequence shown here is derived from an EMBL/GenBank/DDBJ whole genome shotgun (WGS) entry which is preliminary data.</text>
</comment>